<gene>
    <name evidence="1" type="ORF">MRB53_002454</name>
</gene>
<accession>A0ACC2MVF5</accession>
<comment type="caution">
    <text evidence="1">The sequence shown here is derived from an EMBL/GenBank/DDBJ whole genome shotgun (WGS) entry which is preliminary data.</text>
</comment>
<proteinExistence type="predicted"/>
<sequence length="100" mass="10782">MSEQAKEQLEVNDLETGEQLHLYVDGASNAKSSGAGMVFITPEGAIIERAVTLGFNASNNEAEYEALLAGLRMAKDLGKTRLKVHCDSQLVANQLTRESS</sequence>
<reference evidence="1 2" key="1">
    <citation type="journal article" date="2022" name="Hortic Res">
        <title>A haplotype resolved chromosomal level avocado genome allows analysis of novel avocado genes.</title>
        <authorList>
            <person name="Nath O."/>
            <person name="Fletcher S.J."/>
            <person name="Hayward A."/>
            <person name="Shaw L.M."/>
            <person name="Masouleh A.K."/>
            <person name="Furtado A."/>
            <person name="Henry R.J."/>
            <person name="Mitter N."/>
        </authorList>
    </citation>
    <scope>NUCLEOTIDE SEQUENCE [LARGE SCALE GENOMIC DNA]</scope>
    <source>
        <strain evidence="2">cv. Hass</strain>
    </source>
</reference>
<evidence type="ECO:0000313" key="2">
    <source>
        <dbReference type="Proteomes" id="UP001234297"/>
    </source>
</evidence>
<dbReference type="Proteomes" id="UP001234297">
    <property type="component" value="Chromosome 1"/>
</dbReference>
<keyword evidence="2" id="KW-1185">Reference proteome</keyword>
<organism evidence="1 2">
    <name type="scientific">Persea americana</name>
    <name type="common">Avocado</name>
    <dbReference type="NCBI Taxonomy" id="3435"/>
    <lineage>
        <taxon>Eukaryota</taxon>
        <taxon>Viridiplantae</taxon>
        <taxon>Streptophyta</taxon>
        <taxon>Embryophyta</taxon>
        <taxon>Tracheophyta</taxon>
        <taxon>Spermatophyta</taxon>
        <taxon>Magnoliopsida</taxon>
        <taxon>Magnoliidae</taxon>
        <taxon>Laurales</taxon>
        <taxon>Lauraceae</taxon>
        <taxon>Persea</taxon>
    </lineage>
</organism>
<evidence type="ECO:0000313" key="1">
    <source>
        <dbReference type="EMBL" id="KAJ8649431.1"/>
    </source>
</evidence>
<dbReference type="EMBL" id="CM056809">
    <property type="protein sequence ID" value="KAJ8649431.1"/>
    <property type="molecule type" value="Genomic_DNA"/>
</dbReference>
<protein>
    <submittedName>
        <fullName evidence="1">Uncharacterized protein</fullName>
    </submittedName>
</protein>
<name>A0ACC2MVF5_PERAE</name>